<comment type="caution">
    <text evidence="1">The sequence shown here is derived from an EMBL/GenBank/DDBJ whole genome shotgun (WGS) entry which is preliminary data.</text>
</comment>
<dbReference type="EMBL" id="QVMU01000001">
    <property type="protein sequence ID" value="RJX75718.1"/>
    <property type="molecule type" value="Genomic_DNA"/>
</dbReference>
<reference evidence="1 2" key="1">
    <citation type="submission" date="2018-08" db="EMBL/GenBank/DDBJ databases">
        <title>Vibrio isolated from the Eastern China Marginal Seas.</title>
        <authorList>
            <person name="Li Y."/>
        </authorList>
    </citation>
    <scope>NUCLEOTIDE SEQUENCE [LARGE SCALE GENOMIC DNA]</scope>
    <source>
        <strain evidence="1 2">BEI233</strain>
    </source>
</reference>
<evidence type="ECO:0000313" key="2">
    <source>
        <dbReference type="Proteomes" id="UP000273252"/>
    </source>
</evidence>
<gene>
    <name evidence="1" type="ORF">DZ860_03315</name>
</gene>
<proteinExistence type="predicted"/>
<protein>
    <submittedName>
        <fullName evidence="1">Uncharacterized protein</fullName>
    </submittedName>
</protein>
<sequence length="60" mass="7056">MNGFFSKKEWGKIVPDDEADTKLDKWGLRFLLIGQLSDNYRYGKQTTQARAQWSTIAQFR</sequence>
<accession>A0A3A6QWR0</accession>
<evidence type="ECO:0000313" key="1">
    <source>
        <dbReference type="EMBL" id="RJX75718.1"/>
    </source>
</evidence>
<dbReference type="Proteomes" id="UP000273252">
    <property type="component" value="Unassembled WGS sequence"/>
</dbReference>
<name>A0A3A6QWR0_9VIBR</name>
<organism evidence="1 2">
    <name type="scientific">Vibrio sinensis</name>
    <dbReference type="NCBI Taxonomy" id="2302434"/>
    <lineage>
        <taxon>Bacteria</taxon>
        <taxon>Pseudomonadati</taxon>
        <taxon>Pseudomonadota</taxon>
        <taxon>Gammaproteobacteria</taxon>
        <taxon>Vibrionales</taxon>
        <taxon>Vibrionaceae</taxon>
        <taxon>Vibrio</taxon>
    </lineage>
</organism>
<dbReference type="AlphaFoldDB" id="A0A3A6QWR0"/>
<keyword evidence="2" id="KW-1185">Reference proteome</keyword>